<dbReference type="Gene3D" id="1.20.1280.50">
    <property type="match status" value="1"/>
</dbReference>
<protein>
    <recommendedName>
        <fullName evidence="1">F-box domain-containing protein</fullName>
    </recommendedName>
</protein>
<accession>A0A4Q2DKG1</accession>
<dbReference type="SUPFAM" id="SSF52047">
    <property type="entry name" value="RNI-like"/>
    <property type="match status" value="1"/>
</dbReference>
<evidence type="ECO:0000313" key="2">
    <source>
        <dbReference type="EMBL" id="RXW20407.1"/>
    </source>
</evidence>
<organism evidence="2 3">
    <name type="scientific">Candolleomyces aberdarensis</name>
    <dbReference type="NCBI Taxonomy" id="2316362"/>
    <lineage>
        <taxon>Eukaryota</taxon>
        <taxon>Fungi</taxon>
        <taxon>Dikarya</taxon>
        <taxon>Basidiomycota</taxon>
        <taxon>Agaricomycotina</taxon>
        <taxon>Agaricomycetes</taxon>
        <taxon>Agaricomycetidae</taxon>
        <taxon>Agaricales</taxon>
        <taxon>Agaricineae</taxon>
        <taxon>Psathyrellaceae</taxon>
        <taxon>Candolleomyces</taxon>
    </lineage>
</organism>
<sequence length="488" mass="54932">MKGLIFCHPYCGGGRSDKGGALADVSRIALSRAIADLLLPDARFRIRHWQTTVRDLVARGWSPVQAQKQIKPLPQSTVSIAILPAEILHQIFDQLDDDRQALAACSLVCKKWQGLSQPRLFHSIVLSTDDIEHSIQFQRFMLESPNIRAGIREVTVHFPDLSDWPRDRKLATNLMADVLELLPRPESLRLYGARFSDYRVKWSRLSNHFRNAIKTMLRRPTMTNLLIDGWLLDVNLPEFNAVFAGTSLSLTSVSLLDISDGLWGTSDLPQSPPSTRLQLEKLTVSNTFTKDFRLIEWLCKPESIFDLQNLKTLHIEESRNDSSVTMLAEAIGSSLESLEVNITDESIGLNHSTCLRSLSLNFGVFYTELYYSSIPWICDTLATAPLDSQIEDLSLSLYITHPRNTNTRVFPPPPVSRFNYDRWARLGAVLSSPKFSSLSRVTIQLIHHGIDARGYSAIAAQRIGDIGAKIVWKYLRDDSPDGGDLEHP</sequence>
<dbReference type="Proteomes" id="UP000290288">
    <property type="component" value="Unassembled WGS sequence"/>
</dbReference>
<dbReference type="InterPro" id="IPR001810">
    <property type="entry name" value="F-box_dom"/>
</dbReference>
<feature type="domain" description="F-box" evidence="1">
    <location>
        <begin position="77"/>
        <end position="124"/>
    </location>
</feature>
<dbReference type="AlphaFoldDB" id="A0A4Q2DKG1"/>
<gene>
    <name evidence="2" type="ORF">EST38_g5438</name>
</gene>
<dbReference type="OrthoDB" id="2745898at2759"/>
<comment type="caution">
    <text evidence="2">The sequence shown here is derived from an EMBL/GenBank/DDBJ whole genome shotgun (WGS) entry which is preliminary data.</text>
</comment>
<proteinExistence type="predicted"/>
<reference evidence="2 3" key="1">
    <citation type="submission" date="2019-01" db="EMBL/GenBank/DDBJ databases">
        <title>Draft genome sequence of Psathyrella aberdarensis IHI B618.</title>
        <authorList>
            <person name="Buettner E."/>
            <person name="Kellner H."/>
        </authorList>
    </citation>
    <scope>NUCLEOTIDE SEQUENCE [LARGE SCALE GENOMIC DNA]</scope>
    <source>
        <strain evidence="2 3">IHI B618</strain>
    </source>
</reference>
<dbReference type="Pfam" id="PF12937">
    <property type="entry name" value="F-box-like"/>
    <property type="match status" value="1"/>
</dbReference>
<evidence type="ECO:0000259" key="1">
    <source>
        <dbReference type="PROSITE" id="PS50181"/>
    </source>
</evidence>
<dbReference type="InterPro" id="IPR036047">
    <property type="entry name" value="F-box-like_dom_sf"/>
</dbReference>
<evidence type="ECO:0000313" key="3">
    <source>
        <dbReference type="Proteomes" id="UP000290288"/>
    </source>
</evidence>
<dbReference type="PROSITE" id="PS50181">
    <property type="entry name" value="FBOX"/>
    <property type="match status" value="1"/>
</dbReference>
<keyword evidence="3" id="KW-1185">Reference proteome</keyword>
<dbReference type="EMBL" id="SDEE01000150">
    <property type="protein sequence ID" value="RXW20407.1"/>
    <property type="molecule type" value="Genomic_DNA"/>
</dbReference>
<name>A0A4Q2DKG1_9AGAR</name>
<dbReference type="STRING" id="2316362.A0A4Q2DKG1"/>
<dbReference type="SUPFAM" id="SSF81383">
    <property type="entry name" value="F-box domain"/>
    <property type="match status" value="1"/>
</dbReference>